<accession>A0A7W7AKX5</accession>
<dbReference type="Gene3D" id="2.40.10.220">
    <property type="entry name" value="predicted glycosyltransferase like domains"/>
    <property type="match status" value="1"/>
</dbReference>
<evidence type="ECO:0000313" key="4">
    <source>
        <dbReference type="Proteomes" id="UP000574769"/>
    </source>
</evidence>
<organism evidence="3 4">
    <name type="scientific">Sphingomonas abaci</name>
    <dbReference type="NCBI Taxonomy" id="237611"/>
    <lineage>
        <taxon>Bacteria</taxon>
        <taxon>Pseudomonadati</taxon>
        <taxon>Pseudomonadota</taxon>
        <taxon>Alphaproteobacteria</taxon>
        <taxon>Sphingomonadales</taxon>
        <taxon>Sphingomonadaceae</taxon>
        <taxon>Sphingomonas</taxon>
    </lineage>
</organism>
<dbReference type="EMBL" id="JACHNY010000006">
    <property type="protein sequence ID" value="MBB4618943.1"/>
    <property type="molecule type" value="Genomic_DNA"/>
</dbReference>
<evidence type="ECO:0000256" key="1">
    <source>
        <dbReference type="SAM" id="MobiDB-lite"/>
    </source>
</evidence>
<dbReference type="InterPro" id="IPR009875">
    <property type="entry name" value="PilZ_domain"/>
</dbReference>
<feature type="region of interest" description="Disordered" evidence="1">
    <location>
        <begin position="103"/>
        <end position="125"/>
    </location>
</feature>
<name>A0A7W7AKX5_9SPHN</name>
<feature type="region of interest" description="Disordered" evidence="1">
    <location>
        <begin position="1"/>
        <end position="20"/>
    </location>
</feature>
<feature type="compositionally biased region" description="Basic and acidic residues" evidence="1">
    <location>
        <begin position="7"/>
        <end position="20"/>
    </location>
</feature>
<dbReference type="RefSeq" id="WP_184116242.1">
    <property type="nucleotide sequence ID" value="NZ_JACHNY010000006.1"/>
</dbReference>
<dbReference type="Pfam" id="PF07238">
    <property type="entry name" value="PilZ"/>
    <property type="match status" value="1"/>
</dbReference>
<protein>
    <recommendedName>
        <fullName evidence="2">PilZ domain-containing protein</fullName>
    </recommendedName>
</protein>
<keyword evidence="4" id="KW-1185">Reference proteome</keyword>
<proteinExistence type="predicted"/>
<feature type="domain" description="PilZ" evidence="2">
    <location>
        <begin position="18"/>
        <end position="100"/>
    </location>
</feature>
<dbReference type="AlphaFoldDB" id="A0A7W7AKX5"/>
<dbReference type="SUPFAM" id="SSF141371">
    <property type="entry name" value="PilZ domain-like"/>
    <property type="match status" value="1"/>
</dbReference>
<dbReference type="GO" id="GO:0035438">
    <property type="term" value="F:cyclic-di-GMP binding"/>
    <property type="evidence" value="ECO:0007669"/>
    <property type="project" value="InterPro"/>
</dbReference>
<evidence type="ECO:0000313" key="3">
    <source>
        <dbReference type="EMBL" id="MBB4618943.1"/>
    </source>
</evidence>
<reference evidence="3 4" key="1">
    <citation type="submission" date="2020-08" db="EMBL/GenBank/DDBJ databases">
        <title>Genomic Encyclopedia of Type Strains, Phase IV (KMG-IV): sequencing the most valuable type-strain genomes for metagenomic binning, comparative biology and taxonomic classification.</title>
        <authorList>
            <person name="Goeker M."/>
        </authorList>
    </citation>
    <scope>NUCLEOTIDE SEQUENCE [LARGE SCALE GENOMIC DNA]</scope>
    <source>
        <strain evidence="3 4">DSM 15867</strain>
    </source>
</reference>
<dbReference type="Proteomes" id="UP000574769">
    <property type="component" value="Unassembled WGS sequence"/>
</dbReference>
<comment type="caution">
    <text evidence="3">The sequence shown here is derived from an EMBL/GenBank/DDBJ whole genome shotgun (WGS) entry which is preliminary data.</text>
</comment>
<gene>
    <name evidence="3" type="ORF">GGQ96_003089</name>
</gene>
<sequence>MDGATGDDSRNDADGAGKRSNRRDSLFLTAQLRFDGVDKTYDVRIRNLSEGGMMAEYPRIVGIGARVTVDLRNIGECPGRVAWCAEGRIGIALDSPIDPKKARLPVGGGTSTPTYAKSLLGAPRR</sequence>
<evidence type="ECO:0000259" key="2">
    <source>
        <dbReference type="Pfam" id="PF07238"/>
    </source>
</evidence>